<feature type="domain" description="NET" evidence="7">
    <location>
        <begin position="303"/>
        <end position="383"/>
    </location>
</feature>
<dbReference type="Proteomes" id="UP001237642">
    <property type="component" value="Unassembled WGS sequence"/>
</dbReference>
<dbReference type="PRINTS" id="PR00503">
    <property type="entry name" value="BROMODOMAIN"/>
</dbReference>
<sequence length="383" mass="44039">MTSAFLPNIPKPPGMNKCRNSKILNPPHCKTLKDLDDLVNCDFDSCSQTEMKEIKDKFIMHAERIRSFIKQIQARELELDRIEDAELRKQGDFVKKSGNKMTGQKRAMAISPDRESKRSKTVELNSTEIRKVEGAMMRKCSAILSKLMHHKNGWVFNKPVNAVALRLPDYHRIVKRPMDLGTVKSNLENRLYGTPLDFKKDVKLTFDNAISYNEEGDDVHTMATDLLDLFEKLFESAYEKYEVERQRVIFEQRKSSLPLAEFTQDDAQTLCDVAPLVKTLDTKDCKEAAKKSVSKKQRTVSEVKENPKVRGNMSDFEREQLGLVLVQDMAGKYLDEIVQIMDKRNPEMMKPDEHGTVELDVYALDNETLWDLHKFVSLNSKAS</sequence>
<evidence type="ECO:0000256" key="2">
    <source>
        <dbReference type="ARBA" id="ARBA00023117"/>
    </source>
</evidence>
<dbReference type="SMART" id="SM00297">
    <property type="entry name" value="BROMO"/>
    <property type="match status" value="1"/>
</dbReference>
<evidence type="ECO:0000313" key="9">
    <source>
        <dbReference type="Proteomes" id="UP001237642"/>
    </source>
</evidence>
<evidence type="ECO:0000256" key="1">
    <source>
        <dbReference type="ARBA" id="ARBA00023015"/>
    </source>
</evidence>
<evidence type="ECO:0000256" key="3">
    <source>
        <dbReference type="ARBA" id="ARBA00023163"/>
    </source>
</evidence>
<dbReference type="InterPro" id="IPR001487">
    <property type="entry name" value="Bromodomain"/>
</dbReference>
<feature type="region of interest" description="Disordered" evidence="5">
    <location>
        <begin position="96"/>
        <end position="119"/>
    </location>
</feature>
<proteinExistence type="predicted"/>
<evidence type="ECO:0000256" key="5">
    <source>
        <dbReference type="SAM" id="MobiDB-lite"/>
    </source>
</evidence>
<comment type="caution">
    <text evidence="8">The sequence shown here is derived from an EMBL/GenBank/DDBJ whole genome shotgun (WGS) entry which is preliminary data.</text>
</comment>
<evidence type="ECO:0000259" key="7">
    <source>
        <dbReference type="PROSITE" id="PS51525"/>
    </source>
</evidence>
<organism evidence="8 9">
    <name type="scientific">Heracleum sosnowskyi</name>
    <dbReference type="NCBI Taxonomy" id="360622"/>
    <lineage>
        <taxon>Eukaryota</taxon>
        <taxon>Viridiplantae</taxon>
        <taxon>Streptophyta</taxon>
        <taxon>Embryophyta</taxon>
        <taxon>Tracheophyta</taxon>
        <taxon>Spermatophyta</taxon>
        <taxon>Magnoliopsida</taxon>
        <taxon>eudicotyledons</taxon>
        <taxon>Gunneridae</taxon>
        <taxon>Pentapetalae</taxon>
        <taxon>asterids</taxon>
        <taxon>campanulids</taxon>
        <taxon>Apiales</taxon>
        <taxon>Apiaceae</taxon>
        <taxon>Apioideae</taxon>
        <taxon>apioid superclade</taxon>
        <taxon>Tordylieae</taxon>
        <taxon>Tordyliinae</taxon>
        <taxon>Heracleum</taxon>
    </lineage>
</organism>
<keyword evidence="3" id="KW-0804">Transcription</keyword>
<evidence type="ECO:0000256" key="4">
    <source>
        <dbReference type="PROSITE-ProRule" id="PRU00035"/>
    </source>
</evidence>
<dbReference type="Pfam" id="PF00439">
    <property type="entry name" value="Bromodomain"/>
    <property type="match status" value="1"/>
</dbReference>
<evidence type="ECO:0000259" key="6">
    <source>
        <dbReference type="PROSITE" id="PS50014"/>
    </source>
</evidence>
<evidence type="ECO:0000313" key="8">
    <source>
        <dbReference type="EMBL" id="KAK1354746.1"/>
    </source>
</evidence>
<gene>
    <name evidence="8" type="ORF">POM88_048002</name>
</gene>
<reference evidence="8" key="1">
    <citation type="submission" date="2023-02" db="EMBL/GenBank/DDBJ databases">
        <title>Genome of toxic invasive species Heracleum sosnowskyi carries increased number of genes despite the absence of recent whole-genome duplications.</title>
        <authorList>
            <person name="Schelkunov M."/>
            <person name="Shtratnikova V."/>
            <person name="Makarenko M."/>
            <person name="Klepikova A."/>
            <person name="Omelchenko D."/>
            <person name="Novikova G."/>
            <person name="Obukhova E."/>
            <person name="Bogdanov V."/>
            <person name="Penin A."/>
            <person name="Logacheva M."/>
        </authorList>
    </citation>
    <scope>NUCLEOTIDE SEQUENCE</scope>
    <source>
        <strain evidence="8">Hsosn_3</strain>
        <tissue evidence="8">Leaf</tissue>
    </source>
</reference>
<dbReference type="Pfam" id="PF17035">
    <property type="entry name" value="BET"/>
    <property type="match status" value="1"/>
</dbReference>
<keyword evidence="9" id="KW-1185">Reference proteome</keyword>
<name>A0AAD8GVE9_9APIA</name>
<keyword evidence="1" id="KW-0805">Transcription regulation</keyword>
<reference evidence="8" key="2">
    <citation type="submission" date="2023-05" db="EMBL/GenBank/DDBJ databases">
        <authorList>
            <person name="Schelkunov M.I."/>
        </authorList>
    </citation>
    <scope>NUCLEOTIDE SEQUENCE</scope>
    <source>
        <strain evidence="8">Hsosn_3</strain>
        <tissue evidence="8">Leaf</tissue>
    </source>
</reference>
<dbReference type="SUPFAM" id="SSF47370">
    <property type="entry name" value="Bromodomain"/>
    <property type="match status" value="1"/>
</dbReference>
<dbReference type="InterPro" id="IPR038336">
    <property type="entry name" value="NET_sf"/>
</dbReference>
<dbReference type="InterPro" id="IPR036427">
    <property type="entry name" value="Bromodomain-like_sf"/>
</dbReference>
<accession>A0AAD8GVE9</accession>
<dbReference type="AlphaFoldDB" id="A0AAD8GVE9"/>
<dbReference type="Gene3D" id="1.20.920.10">
    <property type="entry name" value="Bromodomain-like"/>
    <property type="match status" value="1"/>
</dbReference>
<dbReference type="PANTHER" id="PTHR45926">
    <property type="entry name" value="OSJNBA0053K19.4 PROTEIN"/>
    <property type="match status" value="1"/>
</dbReference>
<feature type="domain" description="Bromo" evidence="6">
    <location>
        <begin position="148"/>
        <end position="220"/>
    </location>
</feature>
<dbReference type="PROSITE" id="PS51525">
    <property type="entry name" value="NET"/>
    <property type="match status" value="1"/>
</dbReference>
<dbReference type="PROSITE" id="PS50014">
    <property type="entry name" value="BROMODOMAIN_2"/>
    <property type="match status" value="1"/>
</dbReference>
<dbReference type="InterPro" id="IPR027353">
    <property type="entry name" value="NET_dom"/>
</dbReference>
<dbReference type="EMBL" id="JAUIZM010000011">
    <property type="protein sequence ID" value="KAK1354746.1"/>
    <property type="molecule type" value="Genomic_DNA"/>
</dbReference>
<dbReference type="Gene3D" id="1.20.1270.220">
    <property type="match status" value="1"/>
</dbReference>
<protein>
    <submittedName>
        <fullName evidence="8">Uncharacterized protein</fullName>
    </submittedName>
</protein>
<keyword evidence="2 4" id="KW-0103">Bromodomain</keyword>